<evidence type="ECO:0000313" key="3">
    <source>
        <dbReference type="Proteomes" id="UP000265715"/>
    </source>
</evidence>
<dbReference type="RefSeq" id="WP_170159621.1">
    <property type="nucleotide sequence ID" value="NZ_QXDL01000069.1"/>
</dbReference>
<proteinExistence type="predicted"/>
<protein>
    <submittedName>
        <fullName evidence="2">Uncharacterized protein</fullName>
    </submittedName>
</protein>
<evidence type="ECO:0000313" key="2">
    <source>
        <dbReference type="EMBL" id="RIH84725.1"/>
    </source>
</evidence>
<gene>
    <name evidence="2" type="ORF">Mterra_01905</name>
</gene>
<sequence length="47" mass="4873">MRRLVKAVAGLGLALLLALLPVACSGPQPGGQGGVWDQSNWDGANWQ</sequence>
<comment type="caution">
    <text evidence="2">The sequence shown here is derived from an EMBL/GenBank/DDBJ whole genome shotgun (WGS) entry which is preliminary data.</text>
</comment>
<name>A0A399EL56_9DEIN</name>
<organism evidence="2 3">
    <name type="scientific">Calidithermus terrae</name>
    <dbReference type="NCBI Taxonomy" id="1408545"/>
    <lineage>
        <taxon>Bacteria</taxon>
        <taxon>Thermotogati</taxon>
        <taxon>Deinococcota</taxon>
        <taxon>Deinococci</taxon>
        <taxon>Thermales</taxon>
        <taxon>Thermaceae</taxon>
        <taxon>Calidithermus</taxon>
    </lineage>
</organism>
<dbReference type="Proteomes" id="UP000265715">
    <property type="component" value="Unassembled WGS sequence"/>
</dbReference>
<keyword evidence="3" id="KW-1185">Reference proteome</keyword>
<evidence type="ECO:0000256" key="1">
    <source>
        <dbReference type="SAM" id="SignalP"/>
    </source>
</evidence>
<dbReference type="EMBL" id="QXDL01000069">
    <property type="protein sequence ID" value="RIH84725.1"/>
    <property type="molecule type" value="Genomic_DNA"/>
</dbReference>
<dbReference type="AlphaFoldDB" id="A0A399EL56"/>
<keyword evidence="1" id="KW-0732">Signal</keyword>
<feature type="chain" id="PRO_5017349933" evidence="1">
    <location>
        <begin position="26"/>
        <end position="47"/>
    </location>
</feature>
<accession>A0A399EL56</accession>
<feature type="signal peptide" evidence="1">
    <location>
        <begin position="1"/>
        <end position="25"/>
    </location>
</feature>
<reference evidence="2 3" key="1">
    <citation type="submission" date="2018-08" db="EMBL/GenBank/DDBJ databases">
        <title>Meiothermus terrae DSM 26712 genome sequencing project.</title>
        <authorList>
            <person name="Da Costa M.S."/>
            <person name="Albuquerque L."/>
            <person name="Raposo P."/>
            <person name="Froufe H.J.C."/>
            <person name="Barroso C.S."/>
            <person name="Egas C."/>
        </authorList>
    </citation>
    <scope>NUCLEOTIDE SEQUENCE [LARGE SCALE GENOMIC DNA]</scope>
    <source>
        <strain evidence="2 3">DSM 26712</strain>
    </source>
</reference>